<name>A0ACD3A617_9AGAR</name>
<keyword evidence="2" id="KW-1185">Reference proteome</keyword>
<evidence type="ECO:0000313" key="1">
    <source>
        <dbReference type="EMBL" id="TFK61165.1"/>
    </source>
</evidence>
<evidence type="ECO:0000313" key="2">
    <source>
        <dbReference type="Proteomes" id="UP000308600"/>
    </source>
</evidence>
<gene>
    <name evidence="1" type="ORF">BDN72DRAFT_965323</name>
</gene>
<sequence>MAYIYWMLQVCVPLSRIHSDQRRLFLAQPSPASQLRVLRRFAVVEASSDIGEDENGRVIWMWRDPLSPSLADTVSQKPKSFTADSRIFALHTCSSLSSRVIVAGYNGGLTILDLDLNVKHKTGISEALIQCLYSYVFSKDVASFVPSASWSRNAAVVVLLVKTTEGLEAEVLLIDEGDSCTSIGRKHIVKNALHVTCSESGYISTLSQDGSWQSYQIGFELA</sequence>
<feature type="non-terminal residue" evidence="1">
    <location>
        <position position="222"/>
    </location>
</feature>
<accession>A0ACD3A617</accession>
<dbReference type="Proteomes" id="UP000308600">
    <property type="component" value="Unassembled WGS sequence"/>
</dbReference>
<reference evidence="1 2" key="1">
    <citation type="journal article" date="2019" name="Nat. Ecol. Evol.">
        <title>Megaphylogeny resolves global patterns of mushroom evolution.</title>
        <authorList>
            <person name="Varga T."/>
            <person name="Krizsan K."/>
            <person name="Foldi C."/>
            <person name="Dima B."/>
            <person name="Sanchez-Garcia M."/>
            <person name="Sanchez-Ramirez S."/>
            <person name="Szollosi G.J."/>
            <person name="Szarkandi J.G."/>
            <person name="Papp V."/>
            <person name="Albert L."/>
            <person name="Andreopoulos W."/>
            <person name="Angelini C."/>
            <person name="Antonin V."/>
            <person name="Barry K.W."/>
            <person name="Bougher N.L."/>
            <person name="Buchanan P."/>
            <person name="Buyck B."/>
            <person name="Bense V."/>
            <person name="Catcheside P."/>
            <person name="Chovatia M."/>
            <person name="Cooper J."/>
            <person name="Damon W."/>
            <person name="Desjardin D."/>
            <person name="Finy P."/>
            <person name="Geml J."/>
            <person name="Haridas S."/>
            <person name="Hughes K."/>
            <person name="Justo A."/>
            <person name="Karasinski D."/>
            <person name="Kautmanova I."/>
            <person name="Kiss B."/>
            <person name="Kocsube S."/>
            <person name="Kotiranta H."/>
            <person name="LaButti K.M."/>
            <person name="Lechner B.E."/>
            <person name="Liimatainen K."/>
            <person name="Lipzen A."/>
            <person name="Lukacs Z."/>
            <person name="Mihaltcheva S."/>
            <person name="Morgado L.N."/>
            <person name="Niskanen T."/>
            <person name="Noordeloos M.E."/>
            <person name="Ohm R.A."/>
            <person name="Ortiz-Santana B."/>
            <person name="Ovrebo C."/>
            <person name="Racz N."/>
            <person name="Riley R."/>
            <person name="Savchenko A."/>
            <person name="Shiryaev A."/>
            <person name="Soop K."/>
            <person name="Spirin V."/>
            <person name="Szebenyi C."/>
            <person name="Tomsovsky M."/>
            <person name="Tulloss R.E."/>
            <person name="Uehling J."/>
            <person name="Grigoriev I.V."/>
            <person name="Vagvolgyi C."/>
            <person name="Papp T."/>
            <person name="Martin F.M."/>
            <person name="Miettinen O."/>
            <person name="Hibbett D.S."/>
            <person name="Nagy L.G."/>
        </authorList>
    </citation>
    <scope>NUCLEOTIDE SEQUENCE [LARGE SCALE GENOMIC DNA]</scope>
    <source>
        <strain evidence="1 2">NL-1719</strain>
    </source>
</reference>
<proteinExistence type="predicted"/>
<organism evidence="1 2">
    <name type="scientific">Pluteus cervinus</name>
    <dbReference type="NCBI Taxonomy" id="181527"/>
    <lineage>
        <taxon>Eukaryota</taxon>
        <taxon>Fungi</taxon>
        <taxon>Dikarya</taxon>
        <taxon>Basidiomycota</taxon>
        <taxon>Agaricomycotina</taxon>
        <taxon>Agaricomycetes</taxon>
        <taxon>Agaricomycetidae</taxon>
        <taxon>Agaricales</taxon>
        <taxon>Pluteineae</taxon>
        <taxon>Pluteaceae</taxon>
        <taxon>Pluteus</taxon>
    </lineage>
</organism>
<dbReference type="EMBL" id="ML208688">
    <property type="protein sequence ID" value="TFK61165.1"/>
    <property type="molecule type" value="Genomic_DNA"/>
</dbReference>
<protein>
    <submittedName>
        <fullName evidence="1">Uncharacterized protein</fullName>
    </submittedName>
</protein>